<dbReference type="GO" id="GO:0000287">
    <property type="term" value="F:magnesium ion binding"/>
    <property type="evidence" value="ECO:0007669"/>
    <property type="project" value="InterPro"/>
</dbReference>
<evidence type="ECO:0000313" key="6">
    <source>
        <dbReference type="Proteomes" id="UP001143400"/>
    </source>
</evidence>
<feature type="domain" description="4'-phosphopantetheinyl transferase" evidence="4">
    <location>
        <begin position="144"/>
        <end position="218"/>
    </location>
</feature>
<dbReference type="Proteomes" id="UP001143400">
    <property type="component" value="Unassembled WGS sequence"/>
</dbReference>
<dbReference type="Pfam" id="PF01648">
    <property type="entry name" value="ACPS"/>
    <property type="match status" value="1"/>
</dbReference>
<dbReference type="GO" id="GO:0008897">
    <property type="term" value="F:holo-[acyl-carrier-protein] synthase activity"/>
    <property type="evidence" value="ECO:0007669"/>
    <property type="project" value="InterPro"/>
</dbReference>
<dbReference type="GO" id="GO:0019878">
    <property type="term" value="P:lysine biosynthetic process via aminoadipic acid"/>
    <property type="evidence" value="ECO:0007669"/>
    <property type="project" value="TreeGrafter"/>
</dbReference>
<reference evidence="5" key="2">
    <citation type="submission" date="2023-01" db="EMBL/GenBank/DDBJ databases">
        <authorList>
            <person name="Sun Q."/>
            <person name="Evtushenko L."/>
        </authorList>
    </citation>
    <scope>NUCLEOTIDE SEQUENCE</scope>
    <source>
        <strain evidence="5">VKM B-1606</strain>
    </source>
</reference>
<comment type="similarity">
    <text evidence="1">Belongs to the P-Pant transferase superfamily. Gsp/Sfp/HetI/AcpT family.</text>
</comment>
<evidence type="ECO:0000256" key="1">
    <source>
        <dbReference type="ARBA" id="ARBA00010990"/>
    </source>
</evidence>
<dbReference type="InterPro" id="IPR008278">
    <property type="entry name" value="4-PPantetheinyl_Trfase_dom"/>
</dbReference>
<feature type="compositionally biased region" description="Basic and acidic residues" evidence="3">
    <location>
        <begin position="15"/>
        <end position="26"/>
    </location>
</feature>
<proteinExistence type="inferred from homology"/>
<reference evidence="5" key="1">
    <citation type="journal article" date="2014" name="Int. J. Syst. Evol. Microbiol.">
        <title>Complete genome sequence of Corynebacterium casei LMG S-19264T (=DSM 44701T), isolated from a smear-ripened cheese.</title>
        <authorList>
            <consortium name="US DOE Joint Genome Institute (JGI-PGF)"/>
            <person name="Walter F."/>
            <person name="Albersmeier A."/>
            <person name="Kalinowski J."/>
            <person name="Ruckert C."/>
        </authorList>
    </citation>
    <scope>NUCLEOTIDE SEQUENCE</scope>
    <source>
        <strain evidence="5">VKM B-1606</strain>
    </source>
</reference>
<protein>
    <submittedName>
        <fullName evidence="5">4'-phosphopantetheinyl transferase</fullName>
    </submittedName>
</protein>
<evidence type="ECO:0000259" key="4">
    <source>
        <dbReference type="Pfam" id="PF01648"/>
    </source>
</evidence>
<organism evidence="5 6">
    <name type="scientific">Methylopila capsulata</name>
    <dbReference type="NCBI Taxonomy" id="61654"/>
    <lineage>
        <taxon>Bacteria</taxon>
        <taxon>Pseudomonadati</taxon>
        <taxon>Pseudomonadota</taxon>
        <taxon>Alphaproteobacteria</taxon>
        <taxon>Hyphomicrobiales</taxon>
        <taxon>Methylopilaceae</taxon>
        <taxon>Methylopila</taxon>
    </lineage>
</organism>
<accession>A0A9W6MTQ9</accession>
<dbReference type="InterPro" id="IPR050559">
    <property type="entry name" value="P-Pant_transferase_sf"/>
</dbReference>
<name>A0A9W6MTQ9_9HYPH</name>
<comment type="caution">
    <text evidence="5">The sequence shown here is derived from an EMBL/GenBank/DDBJ whole genome shotgun (WGS) entry which is preliminary data.</text>
</comment>
<dbReference type="GO" id="GO:0005829">
    <property type="term" value="C:cytosol"/>
    <property type="evidence" value="ECO:0007669"/>
    <property type="project" value="TreeGrafter"/>
</dbReference>
<dbReference type="AlphaFoldDB" id="A0A9W6MTQ9"/>
<dbReference type="InterPro" id="IPR037143">
    <property type="entry name" value="4-PPantetheinyl_Trfase_dom_sf"/>
</dbReference>
<dbReference type="PANTHER" id="PTHR12215:SF10">
    <property type="entry name" value="L-AMINOADIPATE-SEMIALDEHYDE DEHYDROGENASE-PHOSPHOPANTETHEINYL TRANSFERASE"/>
    <property type="match status" value="1"/>
</dbReference>
<feature type="region of interest" description="Disordered" evidence="3">
    <location>
        <begin position="267"/>
        <end position="288"/>
    </location>
</feature>
<dbReference type="EMBL" id="BSFF01000009">
    <property type="protein sequence ID" value="GLK57371.1"/>
    <property type="molecule type" value="Genomic_DNA"/>
</dbReference>
<keyword evidence="2 5" id="KW-0808">Transferase</keyword>
<evidence type="ECO:0000256" key="2">
    <source>
        <dbReference type="ARBA" id="ARBA00022679"/>
    </source>
</evidence>
<feature type="region of interest" description="Disordered" evidence="3">
    <location>
        <begin position="1"/>
        <end position="30"/>
    </location>
</feature>
<evidence type="ECO:0000256" key="3">
    <source>
        <dbReference type="SAM" id="MobiDB-lite"/>
    </source>
</evidence>
<dbReference type="Gene3D" id="3.90.470.20">
    <property type="entry name" value="4'-phosphopantetheinyl transferase domain"/>
    <property type="match status" value="2"/>
</dbReference>
<dbReference type="PANTHER" id="PTHR12215">
    <property type="entry name" value="PHOSPHOPANTETHEINE TRANSFERASE"/>
    <property type="match status" value="1"/>
</dbReference>
<feature type="compositionally biased region" description="Gly residues" evidence="3">
    <location>
        <begin position="1"/>
        <end position="10"/>
    </location>
</feature>
<evidence type="ECO:0000313" key="5">
    <source>
        <dbReference type="EMBL" id="GLK57371.1"/>
    </source>
</evidence>
<sequence length="288" mass="30233">MGAAVRGGAGRARHGGGDERRSDPRPSKRGAAVLSAVDVDLWLASSEAPDEVVAQCAALMDAGERRRAEALRAPGSRRLHVLARALVRTTLSSYCDVAPERWRFAPDPGGKPRISGPCERVGLRFSLSHTGGLLALAVSQGCEVGVDVERLEPHADFEGLAEVAFAPSERDAVRAAPPAERAATFVRLWTAKEAFLKAQGVGLGTVDPRAIAFDADASPLRLARGACAGPWSFHALRPTGAHIATLAVPTASVALQVAWATLGRRVTPPSGSRLAPGLSGRTPWRRAS</sequence>
<gene>
    <name evidence="5" type="ORF">GCM10008170_33910</name>
</gene>
<dbReference type="SUPFAM" id="SSF56214">
    <property type="entry name" value="4'-phosphopantetheinyl transferase"/>
    <property type="match status" value="2"/>
</dbReference>